<sequence length="111" mass="12320">MDCAVSRLMAGASGIIPDPPSPDQDSGQSGTIRRLSGIFECPWSFKDHHPVTTRYPYGPTRTITDSPGSNTKSTRRKRGLSRNNTAEIRIAPDKHGPRRHLHGTYSRQRHG</sequence>
<reference evidence="2" key="1">
    <citation type="journal article" date="2019" name="bioRxiv">
        <title>The Genome of the Zebra Mussel, Dreissena polymorpha: A Resource for Invasive Species Research.</title>
        <authorList>
            <person name="McCartney M.A."/>
            <person name="Auch B."/>
            <person name="Kono T."/>
            <person name="Mallez S."/>
            <person name="Zhang Y."/>
            <person name="Obille A."/>
            <person name="Becker A."/>
            <person name="Abrahante J.E."/>
            <person name="Garbe J."/>
            <person name="Badalamenti J.P."/>
            <person name="Herman A."/>
            <person name="Mangelson H."/>
            <person name="Liachko I."/>
            <person name="Sullivan S."/>
            <person name="Sone E.D."/>
            <person name="Koren S."/>
            <person name="Silverstein K.A.T."/>
            <person name="Beckman K.B."/>
            <person name="Gohl D.M."/>
        </authorList>
    </citation>
    <scope>NUCLEOTIDE SEQUENCE</scope>
    <source>
        <strain evidence="2">Duluth1</strain>
        <tissue evidence="2">Whole animal</tissue>
    </source>
</reference>
<keyword evidence="3" id="KW-1185">Reference proteome</keyword>
<evidence type="ECO:0000256" key="1">
    <source>
        <dbReference type="SAM" id="MobiDB-lite"/>
    </source>
</evidence>
<evidence type="ECO:0000313" key="3">
    <source>
        <dbReference type="Proteomes" id="UP000828390"/>
    </source>
</evidence>
<comment type="caution">
    <text evidence="2">The sequence shown here is derived from an EMBL/GenBank/DDBJ whole genome shotgun (WGS) entry which is preliminary data.</text>
</comment>
<dbReference type="AlphaFoldDB" id="A0A9D4KZ10"/>
<gene>
    <name evidence="2" type="ORF">DPMN_091130</name>
</gene>
<feature type="compositionally biased region" description="Polar residues" evidence="1">
    <location>
        <begin position="61"/>
        <end position="72"/>
    </location>
</feature>
<evidence type="ECO:0000313" key="2">
    <source>
        <dbReference type="EMBL" id="KAH3848750.1"/>
    </source>
</evidence>
<dbReference type="Proteomes" id="UP000828390">
    <property type="component" value="Unassembled WGS sequence"/>
</dbReference>
<reference evidence="2" key="2">
    <citation type="submission" date="2020-11" db="EMBL/GenBank/DDBJ databases">
        <authorList>
            <person name="McCartney M.A."/>
            <person name="Auch B."/>
            <person name="Kono T."/>
            <person name="Mallez S."/>
            <person name="Becker A."/>
            <person name="Gohl D.M."/>
            <person name="Silverstein K.A.T."/>
            <person name="Koren S."/>
            <person name="Bechman K.B."/>
            <person name="Herman A."/>
            <person name="Abrahante J.E."/>
            <person name="Garbe J."/>
        </authorList>
    </citation>
    <scope>NUCLEOTIDE SEQUENCE</scope>
    <source>
        <strain evidence="2">Duluth1</strain>
        <tissue evidence="2">Whole animal</tissue>
    </source>
</reference>
<feature type="compositionally biased region" description="Basic residues" evidence="1">
    <location>
        <begin position="96"/>
        <end position="111"/>
    </location>
</feature>
<dbReference type="EMBL" id="JAIWYP010000003">
    <property type="protein sequence ID" value="KAH3848750.1"/>
    <property type="molecule type" value="Genomic_DNA"/>
</dbReference>
<organism evidence="2 3">
    <name type="scientific">Dreissena polymorpha</name>
    <name type="common">Zebra mussel</name>
    <name type="synonym">Mytilus polymorpha</name>
    <dbReference type="NCBI Taxonomy" id="45954"/>
    <lineage>
        <taxon>Eukaryota</taxon>
        <taxon>Metazoa</taxon>
        <taxon>Spiralia</taxon>
        <taxon>Lophotrochozoa</taxon>
        <taxon>Mollusca</taxon>
        <taxon>Bivalvia</taxon>
        <taxon>Autobranchia</taxon>
        <taxon>Heteroconchia</taxon>
        <taxon>Euheterodonta</taxon>
        <taxon>Imparidentia</taxon>
        <taxon>Neoheterodontei</taxon>
        <taxon>Myida</taxon>
        <taxon>Dreissenoidea</taxon>
        <taxon>Dreissenidae</taxon>
        <taxon>Dreissena</taxon>
    </lineage>
</organism>
<proteinExistence type="predicted"/>
<name>A0A9D4KZ10_DREPO</name>
<protein>
    <submittedName>
        <fullName evidence="2">Uncharacterized protein</fullName>
    </submittedName>
</protein>
<feature type="region of interest" description="Disordered" evidence="1">
    <location>
        <begin position="1"/>
        <end position="31"/>
    </location>
</feature>
<accession>A0A9D4KZ10</accession>
<feature type="region of interest" description="Disordered" evidence="1">
    <location>
        <begin position="50"/>
        <end position="111"/>
    </location>
</feature>